<dbReference type="RefSeq" id="WP_345767545.1">
    <property type="nucleotide sequence ID" value="NZ_CP154834.1"/>
</dbReference>
<sequence>MFRSISEYYSNEKRCCNKYHIAYLLATAKLETGHTFDPVEEANWLSANVRKNIFRKCTILF</sequence>
<proteinExistence type="predicted"/>
<accession>A0AAU6WTZ6</accession>
<evidence type="ECO:0000313" key="2">
    <source>
        <dbReference type="Proteomes" id="UP001463665"/>
    </source>
</evidence>
<organism evidence="1 2">
    <name type="scientific">Chryseobacterium endophyticum</name>
    <dbReference type="NCBI Taxonomy" id="1854762"/>
    <lineage>
        <taxon>Bacteria</taxon>
        <taxon>Pseudomonadati</taxon>
        <taxon>Bacteroidota</taxon>
        <taxon>Flavobacteriia</taxon>
        <taxon>Flavobacteriales</taxon>
        <taxon>Weeksellaceae</taxon>
        <taxon>Chryseobacterium group</taxon>
        <taxon>Chryseobacterium</taxon>
    </lineage>
</organism>
<keyword evidence="2" id="KW-1185">Reference proteome</keyword>
<gene>
    <name evidence="1" type="ORF">AAFP95_09840</name>
</gene>
<reference evidence="1 2" key="1">
    <citation type="submission" date="2024-04" db="EMBL/GenBank/DDBJ databases">
        <title>Genome sequencing and assembly of rice foliar adapted Chryseobacterium endophyticum OsEnb-ALM-A6.</title>
        <authorList>
            <person name="Kumar S."/>
            <person name="Javed M."/>
            <person name="Chouhan V."/>
            <person name="Charishma K."/>
            <person name="Patel A."/>
            <person name="Kumar M."/>
            <person name="Sahu K.P."/>
            <person name="Kumar A."/>
        </authorList>
    </citation>
    <scope>NUCLEOTIDE SEQUENCE [LARGE SCALE GENOMIC DNA]</scope>
    <source>
        <strain evidence="1 2">OsEnb-ALM-A6</strain>
    </source>
</reference>
<dbReference type="Proteomes" id="UP001463665">
    <property type="component" value="Chromosome"/>
</dbReference>
<dbReference type="AlphaFoldDB" id="A0AAU6WTZ6"/>
<protein>
    <submittedName>
        <fullName evidence="1">Uncharacterized protein</fullName>
    </submittedName>
</protein>
<dbReference type="EMBL" id="CP154834">
    <property type="protein sequence ID" value="XAO76073.1"/>
    <property type="molecule type" value="Genomic_DNA"/>
</dbReference>
<evidence type="ECO:0000313" key="1">
    <source>
        <dbReference type="EMBL" id="XAO76073.1"/>
    </source>
</evidence>
<name>A0AAU6WTZ6_9FLAO</name>